<evidence type="ECO:0000259" key="2">
    <source>
        <dbReference type="PROSITE" id="PS51485"/>
    </source>
</evidence>
<gene>
    <name evidence="3" type="ORF">RchiOBHm_Chr6g0258981</name>
</gene>
<dbReference type="PANTHER" id="PTHR34052">
    <property type="entry name" value="GLYCINE-RICH PROTEIN-LIKE"/>
    <property type="match status" value="1"/>
</dbReference>
<evidence type="ECO:0000313" key="4">
    <source>
        <dbReference type="Proteomes" id="UP000238479"/>
    </source>
</evidence>
<dbReference type="PROSITE" id="PS51485">
    <property type="entry name" value="PHYTOCYANIN"/>
    <property type="match status" value="1"/>
</dbReference>
<name>A0A2P6PMR0_ROSCH</name>
<reference evidence="3 4" key="1">
    <citation type="journal article" date="2018" name="Nat. Genet.">
        <title>The Rosa genome provides new insights in the design of modern roses.</title>
        <authorList>
            <person name="Bendahmane M."/>
        </authorList>
    </citation>
    <scope>NUCLEOTIDE SEQUENCE [LARGE SCALE GENOMIC DNA]</scope>
    <source>
        <strain evidence="4">cv. Old Blush</strain>
    </source>
</reference>
<dbReference type="Proteomes" id="UP000238479">
    <property type="component" value="Chromosome 6"/>
</dbReference>
<evidence type="ECO:0000256" key="1">
    <source>
        <dbReference type="SAM" id="SignalP"/>
    </source>
</evidence>
<comment type="caution">
    <text evidence="3">The sequence shown here is derived from an EMBL/GenBank/DDBJ whole genome shotgun (WGS) entry which is preliminary data.</text>
</comment>
<protein>
    <submittedName>
        <fullName evidence="3">Putative cupredoxin</fullName>
    </submittedName>
</protein>
<dbReference type="AlphaFoldDB" id="A0A2P6PMR0"/>
<dbReference type="SUPFAM" id="SSF49503">
    <property type="entry name" value="Cupredoxins"/>
    <property type="match status" value="1"/>
</dbReference>
<dbReference type="OrthoDB" id="1839683at2759"/>
<dbReference type="Gramene" id="PRQ23223">
    <property type="protein sequence ID" value="PRQ23223"/>
    <property type="gene ID" value="RchiOBHm_Chr6g0258981"/>
</dbReference>
<dbReference type="Pfam" id="PF02298">
    <property type="entry name" value="Cu_bind_like"/>
    <property type="match status" value="1"/>
</dbReference>
<dbReference type="EMBL" id="PDCK01000044">
    <property type="protein sequence ID" value="PRQ23223.1"/>
    <property type="molecule type" value="Genomic_DNA"/>
</dbReference>
<organism evidence="3 4">
    <name type="scientific">Rosa chinensis</name>
    <name type="common">China rose</name>
    <dbReference type="NCBI Taxonomy" id="74649"/>
    <lineage>
        <taxon>Eukaryota</taxon>
        <taxon>Viridiplantae</taxon>
        <taxon>Streptophyta</taxon>
        <taxon>Embryophyta</taxon>
        <taxon>Tracheophyta</taxon>
        <taxon>Spermatophyta</taxon>
        <taxon>Magnoliopsida</taxon>
        <taxon>eudicotyledons</taxon>
        <taxon>Gunneridae</taxon>
        <taxon>Pentapetalae</taxon>
        <taxon>rosids</taxon>
        <taxon>fabids</taxon>
        <taxon>Rosales</taxon>
        <taxon>Rosaceae</taxon>
        <taxon>Rosoideae</taxon>
        <taxon>Rosoideae incertae sedis</taxon>
        <taxon>Rosa</taxon>
    </lineage>
</organism>
<feature type="signal peptide" evidence="1">
    <location>
        <begin position="1"/>
        <end position="24"/>
    </location>
</feature>
<dbReference type="PANTHER" id="PTHR34052:SF1">
    <property type="entry name" value="OS06G0216700 PROTEIN"/>
    <property type="match status" value="1"/>
</dbReference>
<dbReference type="GO" id="GO:0009055">
    <property type="term" value="F:electron transfer activity"/>
    <property type="evidence" value="ECO:0007669"/>
    <property type="project" value="InterPro"/>
</dbReference>
<dbReference type="OMA" id="NEGLMRF"/>
<dbReference type="Gene3D" id="2.60.40.420">
    <property type="entry name" value="Cupredoxins - blue copper proteins"/>
    <property type="match status" value="1"/>
</dbReference>
<keyword evidence="4" id="KW-1185">Reference proteome</keyword>
<feature type="domain" description="Phytocyanin" evidence="2">
    <location>
        <begin position="52"/>
        <end position="166"/>
    </location>
</feature>
<dbReference type="InterPro" id="IPR008972">
    <property type="entry name" value="Cupredoxin"/>
</dbReference>
<evidence type="ECO:0000313" key="3">
    <source>
        <dbReference type="EMBL" id="PRQ23223.1"/>
    </source>
</evidence>
<feature type="chain" id="PRO_5015146610" evidence="1">
    <location>
        <begin position="25"/>
        <end position="171"/>
    </location>
</feature>
<sequence length="171" mass="19496">MGSKFAEALFAILLIASMLAVSTANKDWQQRNYTGWGFNRGPYHLNKTEGPNKIIVGGSENWHYGFNYADWSLKNASFYVHDTLVFKYDPPTNSTRPHSVYLLPNLWSFINCDLSQAKMVGSPTQGSGNGFEFVLKSWQPYYFACGEHGGAHCKDGMMRFFVFPKLRGWHY</sequence>
<dbReference type="InterPro" id="IPR003245">
    <property type="entry name" value="Phytocyanin_dom"/>
</dbReference>
<keyword evidence="1" id="KW-0732">Signal</keyword>
<accession>A0A2P6PMR0</accession>
<dbReference type="STRING" id="74649.A0A2P6PMR0"/>
<proteinExistence type="predicted"/>